<keyword evidence="2" id="KW-0677">Repeat</keyword>
<dbReference type="Gene3D" id="2.130.10.10">
    <property type="entry name" value="YVTN repeat-like/Quinoprotein amine dehydrogenase"/>
    <property type="match status" value="1"/>
</dbReference>
<accession>A0AAW1GVI7</accession>
<dbReference type="EMBL" id="JBDFQZ010000013">
    <property type="protein sequence ID" value="KAK9668880.1"/>
    <property type="molecule type" value="Genomic_DNA"/>
</dbReference>
<dbReference type="EMBL" id="JBDFQZ010000013">
    <property type="protein sequence ID" value="KAK9668878.1"/>
    <property type="molecule type" value="Genomic_DNA"/>
</dbReference>
<proteinExistence type="predicted"/>
<comment type="caution">
    <text evidence="5">The sequence shown here is derived from an EMBL/GenBank/DDBJ whole genome shotgun (WGS) entry which is preliminary data.</text>
</comment>
<evidence type="ECO:0000313" key="6">
    <source>
        <dbReference type="Proteomes" id="UP001443914"/>
    </source>
</evidence>
<evidence type="ECO:0000256" key="1">
    <source>
        <dbReference type="ARBA" id="ARBA00022574"/>
    </source>
</evidence>
<protein>
    <recommendedName>
        <fullName evidence="7">Transducin/WD40 repeat-like superfamily protein</fullName>
    </recommendedName>
</protein>
<dbReference type="InterPro" id="IPR011044">
    <property type="entry name" value="Quino_amine_DH_bsu"/>
</dbReference>
<dbReference type="PANTHER" id="PTHR16038:SF4">
    <property type="entry name" value="WD REPEAT-CONTAINING PROTEIN 74"/>
    <property type="match status" value="1"/>
</dbReference>
<dbReference type="SMART" id="SM00320">
    <property type="entry name" value="WD40"/>
    <property type="match status" value="2"/>
</dbReference>
<reference evidence="5 6" key="1">
    <citation type="submission" date="2024-03" db="EMBL/GenBank/DDBJ databases">
        <title>WGS assembly of Saponaria officinalis var. Norfolk2.</title>
        <authorList>
            <person name="Jenkins J."/>
            <person name="Shu S."/>
            <person name="Grimwood J."/>
            <person name="Barry K."/>
            <person name="Goodstein D."/>
            <person name="Schmutz J."/>
            <person name="Leebens-Mack J."/>
            <person name="Osbourn A."/>
        </authorList>
    </citation>
    <scope>NUCLEOTIDE SEQUENCE [LARGE SCALE GENOMIC DNA]</scope>
    <source>
        <strain evidence="6">cv. Norfolk2</strain>
        <strain evidence="5">JIC</strain>
        <tissue evidence="5">Leaf</tissue>
    </source>
</reference>
<evidence type="ECO:0000313" key="5">
    <source>
        <dbReference type="EMBL" id="KAK9668879.1"/>
    </source>
</evidence>
<dbReference type="AlphaFoldDB" id="A0AAW1GVI7"/>
<evidence type="ECO:0000256" key="2">
    <source>
        <dbReference type="ARBA" id="ARBA00022737"/>
    </source>
</evidence>
<keyword evidence="1 3" id="KW-0853">WD repeat</keyword>
<keyword evidence="6" id="KW-1185">Reference proteome</keyword>
<dbReference type="EMBL" id="JBDFQZ010000013">
    <property type="protein sequence ID" value="KAK9668879.1"/>
    <property type="molecule type" value="Genomic_DNA"/>
</dbReference>
<dbReference type="PROSITE" id="PS50082">
    <property type="entry name" value="WD_REPEATS_2"/>
    <property type="match status" value="1"/>
</dbReference>
<dbReference type="InterPro" id="IPR037379">
    <property type="entry name" value="WDR74/Nsa1"/>
</dbReference>
<dbReference type="PROSITE" id="PS00678">
    <property type="entry name" value="WD_REPEATS_1"/>
    <property type="match status" value="1"/>
</dbReference>
<gene>
    <name evidence="5" type="ORF">RND81_13G093600</name>
</gene>
<feature type="region of interest" description="Disordered" evidence="4">
    <location>
        <begin position="356"/>
        <end position="414"/>
    </location>
</feature>
<dbReference type="Proteomes" id="UP001443914">
    <property type="component" value="Unassembled WGS sequence"/>
</dbReference>
<dbReference type="InterPro" id="IPR001680">
    <property type="entry name" value="WD40_rpt"/>
</dbReference>
<evidence type="ECO:0008006" key="7">
    <source>
        <dbReference type="Google" id="ProtNLM"/>
    </source>
</evidence>
<dbReference type="PANTHER" id="PTHR16038">
    <property type="entry name" value="NOP SEVEN ASSOCIATED PROTEIN 1"/>
    <property type="match status" value="1"/>
</dbReference>
<sequence length="414" mass="45043">MPRTTTLECPGCPPLKALTFDVLGLVKVIKARSKDGGVAKVVKRWGDPDSSKAVVAASIDDSKSNPLLAVARKNGLIEGLSPITGEVCFSVSNDSTNLAVDDSIAGLHLFKKQRLDSSSRSRNMLTCTTKGKATLSTVELHTGSMSCDSKEAWSVCSSGEIFCCKVHDDEGFSVYGGKGVELNIWDLEKPVKIWNSKSPPKNSLGIFTPTIFTSVTFLNKDDHRKVVAGTNEHQVRFYDVSAQRRPVLSVDFRETPIKAVAEDLDGHTIYFGNGAGDLASIDIRTGKVLGCFVGKCSGSIRSIARHPEHSIVASCGLDSYLRVWDIESRQLLSAVYLKQHLTNVVFDSNFSDEETVTAATDQGEEDVPCNTKQQSENEDEALPVKRKKTPKDGKQKTKKKAKKAKAEADLDDSE</sequence>
<feature type="repeat" description="WD" evidence="3">
    <location>
        <begin position="293"/>
        <end position="334"/>
    </location>
</feature>
<dbReference type="InterPro" id="IPR019775">
    <property type="entry name" value="WD40_repeat_CS"/>
</dbReference>
<evidence type="ECO:0000256" key="4">
    <source>
        <dbReference type="SAM" id="MobiDB-lite"/>
    </source>
</evidence>
<dbReference type="InterPro" id="IPR015943">
    <property type="entry name" value="WD40/YVTN_repeat-like_dom_sf"/>
</dbReference>
<dbReference type="SUPFAM" id="SSF50969">
    <property type="entry name" value="YVTN repeat-like/Quinoprotein amine dehydrogenase"/>
    <property type="match status" value="1"/>
</dbReference>
<dbReference type="CDD" id="cd22857">
    <property type="entry name" value="WDR74"/>
    <property type="match status" value="1"/>
</dbReference>
<dbReference type="GO" id="GO:0005730">
    <property type="term" value="C:nucleolus"/>
    <property type="evidence" value="ECO:0007669"/>
    <property type="project" value="InterPro"/>
</dbReference>
<name>A0AAW1GVI7_SAPOF</name>
<dbReference type="GO" id="GO:0030687">
    <property type="term" value="C:preribosome, large subunit precursor"/>
    <property type="evidence" value="ECO:0007669"/>
    <property type="project" value="TreeGrafter"/>
</dbReference>
<dbReference type="GO" id="GO:0042273">
    <property type="term" value="P:ribosomal large subunit biogenesis"/>
    <property type="evidence" value="ECO:0007669"/>
    <property type="project" value="InterPro"/>
</dbReference>
<evidence type="ECO:0000256" key="3">
    <source>
        <dbReference type="PROSITE-ProRule" id="PRU00221"/>
    </source>
</evidence>
<organism evidence="5 6">
    <name type="scientific">Saponaria officinalis</name>
    <name type="common">Common soapwort</name>
    <name type="synonym">Lychnis saponaria</name>
    <dbReference type="NCBI Taxonomy" id="3572"/>
    <lineage>
        <taxon>Eukaryota</taxon>
        <taxon>Viridiplantae</taxon>
        <taxon>Streptophyta</taxon>
        <taxon>Embryophyta</taxon>
        <taxon>Tracheophyta</taxon>
        <taxon>Spermatophyta</taxon>
        <taxon>Magnoliopsida</taxon>
        <taxon>eudicotyledons</taxon>
        <taxon>Gunneridae</taxon>
        <taxon>Pentapetalae</taxon>
        <taxon>Caryophyllales</taxon>
        <taxon>Caryophyllaceae</taxon>
        <taxon>Caryophylleae</taxon>
        <taxon>Saponaria</taxon>
    </lineage>
</organism>